<evidence type="ECO:0000313" key="2">
    <source>
        <dbReference type="EMBL" id="PJC30358.1"/>
    </source>
</evidence>
<dbReference type="Proteomes" id="UP000231383">
    <property type="component" value="Unassembled WGS sequence"/>
</dbReference>
<dbReference type="AlphaFoldDB" id="A0A2M8EWV5"/>
<feature type="non-terminal residue" evidence="2">
    <location>
        <position position="89"/>
    </location>
</feature>
<organism evidence="2 3">
    <name type="scientific">Candidatus Roizmanbacteria bacterium CG_4_9_14_0_2_um_filter_39_13</name>
    <dbReference type="NCBI Taxonomy" id="1974839"/>
    <lineage>
        <taxon>Bacteria</taxon>
        <taxon>Candidatus Roizmaniibacteriota</taxon>
    </lineage>
</organism>
<evidence type="ECO:0000313" key="3">
    <source>
        <dbReference type="Proteomes" id="UP000231383"/>
    </source>
</evidence>
<comment type="caution">
    <text evidence="2">The sequence shown here is derived from an EMBL/GenBank/DDBJ whole genome shotgun (WGS) entry which is preliminary data.</text>
</comment>
<gene>
    <name evidence="2" type="ORF">CO051_06110</name>
</gene>
<accession>A0A2M8EWV5</accession>
<feature type="domain" description="Transposase Helix-turn-helix" evidence="1">
    <location>
        <begin position="23"/>
        <end position="67"/>
    </location>
</feature>
<dbReference type="Pfam" id="PF13613">
    <property type="entry name" value="HTH_Tnp_4"/>
    <property type="match status" value="1"/>
</dbReference>
<sequence length="89" mass="10578">MMNKHRKRKFGAGRIGSMETSLEKLVFILMYMKCYPTFDLIGFYFDMWGSTACRNMHFLLNVLEKTLGRNMSLPKRRISTPQEFEELFP</sequence>
<evidence type="ECO:0000259" key="1">
    <source>
        <dbReference type="Pfam" id="PF13613"/>
    </source>
</evidence>
<dbReference type="InterPro" id="IPR027805">
    <property type="entry name" value="Transposase_HTH_dom"/>
</dbReference>
<protein>
    <submittedName>
        <fullName evidence="2">IS5/IS1182 family transposase</fullName>
    </submittedName>
</protein>
<proteinExistence type="predicted"/>
<reference evidence="3" key="1">
    <citation type="submission" date="2017-09" db="EMBL/GenBank/DDBJ databases">
        <title>Depth-based differentiation of microbial function through sediment-hosted aquifers and enrichment of novel symbionts in the deep terrestrial subsurface.</title>
        <authorList>
            <person name="Probst A.J."/>
            <person name="Ladd B."/>
            <person name="Jarett J.K."/>
            <person name="Geller-Mcgrath D.E."/>
            <person name="Sieber C.M.K."/>
            <person name="Emerson J.B."/>
            <person name="Anantharaman K."/>
            <person name="Thomas B.C."/>
            <person name="Malmstrom R."/>
            <person name="Stieglmeier M."/>
            <person name="Klingl A."/>
            <person name="Woyke T."/>
            <person name="Ryan C.M."/>
            <person name="Banfield J.F."/>
        </authorList>
    </citation>
    <scope>NUCLEOTIDE SEQUENCE [LARGE SCALE GENOMIC DNA]</scope>
</reference>
<dbReference type="EMBL" id="PFSC01000157">
    <property type="protein sequence ID" value="PJC30358.1"/>
    <property type="molecule type" value="Genomic_DNA"/>
</dbReference>
<name>A0A2M8EWV5_9BACT</name>